<proteinExistence type="predicted"/>
<dbReference type="PROSITE" id="PS50056">
    <property type="entry name" value="TYR_PHOSPHATASE_2"/>
    <property type="match status" value="1"/>
</dbReference>
<protein>
    <submittedName>
        <fullName evidence="2">Tyrosine phosphatase family protein</fullName>
    </submittedName>
</protein>
<name>A0A1M4SSQ4_LOKAT</name>
<dbReference type="AlphaFoldDB" id="A0A1M4SSQ4"/>
<keyword evidence="3" id="KW-1185">Reference proteome</keyword>
<evidence type="ECO:0000313" key="3">
    <source>
        <dbReference type="Proteomes" id="UP000183987"/>
    </source>
</evidence>
<feature type="domain" description="Tyrosine specific protein phosphatases" evidence="1">
    <location>
        <begin position="118"/>
        <end position="167"/>
    </location>
</feature>
<evidence type="ECO:0000313" key="2">
    <source>
        <dbReference type="EMBL" id="SHE35283.1"/>
    </source>
</evidence>
<accession>A0A1M4SSQ4</accession>
<evidence type="ECO:0000259" key="1">
    <source>
        <dbReference type="PROSITE" id="PS50056"/>
    </source>
</evidence>
<dbReference type="EMBL" id="FQUE01000001">
    <property type="protein sequence ID" value="SHE35283.1"/>
    <property type="molecule type" value="Genomic_DNA"/>
</dbReference>
<reference evidence="3" key="1">
    <citation type="submission" date="2016-11" db="EMBL/GenBank/DDBJ databases">
        <authorList>
            <person name="Varghese N."/>
            <person name="Submissions S."/>
        </authorList>
    </citation>
    <scope>NUCLEOTIDE SEQUENCE [LARGE SCALE GENOMIC DNA]</scope>
    <source>
        <strain evidence="3">DSM 29326</strain>
    </source>
</reference>
<organism evidence="2 3">
    <name type="scientific">Loktanella atrilutea</name>
    <dbReference type="NCBI Taxonomy" id="366533"/>
    <lineage>
        <taxon>Bacteria</taxon>
        <taxon>Pseudomonadati</taxon>
        <taxon>Pseudomonadota</taxon>
        <taxon>Alphaproteobacteria</taxon>
        <taxon>Rhodobacterales</taxon>
        <taxon>Roseobacteraceae</taxon>
        <taxon>Loktanella</taxon>
    </lineage>
</organism>
<dbReference type="STRING" id="366533.SAMN05444339_101127"/>
<dbReference type="InterPro" id="IPR000387">
    <property type="entry name" value="Tyr_Pase_dom"/>
</dbReference>
<dbReference type="Pfam" id="PF22785">
    <property type="entry name" value="Tc-R-P"/>
    <property type="match status" value="1"/>
</dbReference>
<dbReference type="SUPFAM" id="SSF52799">
    <property type="entry name" value="(Phosphotyrosine protein) phosphatases II"/>
    <property type="match status" value="1"/>
</dbReference>
<dbReference type="OrthoDB" id="9814896at2"/>
<sequence>MLRKFVTALTGSPRPRRVHGLSDAAGRRRAWWHYHFIDHGVLRYGWTNFAEIAPGVFRSNHPHAGRLNDYKARGIRAVLNLRGVNGSPSYLMEEAACLAAGLDLVSVKFAARNAPNRDKLLELLQAFDTIRRPFVMHCKSGADRAGLAAALYLLDQGVPLEVARRQLSVRFLHLRFTKTGVQDALLDVYADRLAQGPISLRDWVRTEYDPDAVRARFASRRSLPV</sequence>
<gene>
    <name evidence="2" type="ORF">SAMN05444339_101127</name>
</gene>
<dbReference type="Gene3D" id="3.90.190.10">
    <property type="entry name" value="Protein tyrosine phosphatase superfamily"/>
    <property type="match status" value="1"/>
</dbReference>
<dbReference type="Proteomes" id="UP000183987">
    <property type="component" value="Unassembled WGS sequence"/>
</dbReference>
<dbReference type="RefSeq" id="WP_072855282.1">
    <property type="nucleotide sequence ID" value="NZ_FQUE01000001.1"/>
</dbReference>
<dbReference type="InterPro" id="IPR029021">
    <property type="entry name" value="Prot-tyrosine_phosphatase-like"/>
</dbReference>